<dbReference type="EMBL" id="JAUDDZ010000023">
    <property type="protein sequence ID" value="MDM8275810.1"/>
    <property type="molecule type" value="Genomic_DNA"/>
</dbReference>
<dbReference type="Proteomes" id="UP001529421">
    <property type="component" value="Unassembled WGS sequence"/>
</dbReference>
<reference evidence="2 3" key="2">
    <citation type="submission" date="2023-06" db="EMBL/GenBank/DDBJ databases">
        <authorList>
            <person name="Zeman M."/>
            <person name="Kubasova T."/>
            <person name="Jahodarova E."/>
            <person name="Nykrynova M."/>
            <person name="Rychlik I."/>
        </authorList>
    </citation>
    <scope>NUCLEOTIDE SEQUENCE [LARGE SCALE GENOMIC DNA]</scope>
    <source>
        <strain evidence="2 3">154_Feed</strain>
    </source>
</reference>
<name>A0ABT7VBE3_9ACTN</name>
<feature type="transmembrane region" description="Helical" evidence="1">
    <location>
        <begin position="47"/>
        <end position="68"/>
    </location>
</feature>
<feature type="transmembrane region" description="Helical" evidence="1">
    <location>
        <begin position="80"/>
        <end position="102"/>
    </location>
</feature>
<comment type="caution">
    <text evidence="2">The sequence shown here is derived from an EMBL/GenBank/DDBJ whole genome shotgun (WGS) entry which is preliminary data.</text>
</comment>
<feature type="transmembrane region" description="Helical" evidence="1">
    <location>
        <begin position="108"/>
        <end position="136"/>
    </location>
</feature>
<evidence type="ECO:0000313" key="2">
    <source>
        <dbReference type="EMBL" id="MDM8275810.1"/>
    </source>
</evidence>
<dbReference type="RefSeq" id="WP_289546083.1">
    <property type="nucleotide sequence ID" value="NZ_JAUDDZ010000023.1"/>
</dbReference>
<keyword evidence="1" id="KW-1133">Transmembrane helix</keyword>
<gene>
    <name evidence="2" type="ORF">QUW28_09960</name>
</gene>
<evidence type="ECO:0000313" key="3">
    <source>
        <dbReference type="Proteomes" id="UP001529421"/>
    </source>
</evidence>
<evidence type="ECO:0000256" key="1">
    <source>
        <dbReference type="SAM" id="Phobius"/>
    </source>
</evidence>
<keyword evidence="1" id="KW-0472">Membrane</keyword>
<keyword evidence="3" id="KW-1185">Reference proteome</keyword>
<sequence length="159" mass="16886">MKKTTFAVNLAVWAAVAIATTAFLGWYHASDADRLATAGSTATQLGAVLAAPVLLFAMGAVLGLLFVFFKKIEMGRTSRLVLRCASILALAFVLLAGVPIVAPSLADAFAVPLVVVIYVSRAAPILIMMFGFFYALGMAPADRTKRGAFAKYLPDDHFE</sequence>
<protein>
    <submittedName>
        <fullName evidence="2">Uncharacterized protein</fullName>
    </submittedName>
</protein>
<feature type="transmembrane region" description="Helical" evidence="1">
    <location>
        <begin position="7"/>
        <end position="27"/>
    </location>
</feature>
<keyword evidence="1" id="KW-0812">Transmembrane</keyword>
<organism evidence="2 3">
    <name type="scientific">Enorma phocaeensis</name>
    <dbReference type="NCBI Taxonomy" id="1871019"/>
    <lineage>
        <taxon>Bacteria</taxon>
        <taxon>Bacillati</taxon>
        <taxon>Actinomycetota</taxon>
        <taxon>Coriobacteriia</taxon>
        <taxon>Coriobacteriales</taxon>
        <taxon>Coriobacteriaceae</taxon>
        <taxon>Enorma</taxon>
    </lineage>
</organism>
<accession>A0ABT7VBE3</accession>
<reference evidence="3" key="1">
    <citation type="submission" date="2023-06" db="EMBL/GenBank/DDBJ databases">
        <title>Identification and characterization of horizontal gene transfer across gut microbiota members of farm animals based on homology search.</title>
        <authorList>
            <person name="Zeman M."/>
            <person name="Kubasova T."/>
            <person name="Jahodarova E."/>
            <person name="Nykrynova M."/>
            <person name="Rychlik I."/>
        </authorList>
    </citation>
    <scope>NUCLEOTIDE SEQUENCE [LARGE SCALE GENOMIC DNA]</scope>
    <source>
        <strain evidence="3">154_Feed</strain>
    </source>
</reference>
<proteinExistence type="predicted"/>